<dbReference type="CDD" id="cd05822">
    <property type="entry name" value="TLP_HIUase"/>
    <property type="match status" value="1"/>
</dbReference>
<evidence type="ECO:0000256" key="8">
    <source>
        <dbReference type="RuleBase" id="RU361270"/>
    </source>
</evidence>
<feature type="binding site" evidence="7">
    <location>
        <position position="105"/>
    </location>
    <ligand>
        <name>substrate</name>
    </ligand>
</feature>
<dbReference type="RefSeq" id="WP_141785505.1">
    <property type="nucleotide sequence ID" value="NZ_BAAAIK010000011.1"/>
</dbReference>
<evidence type="ECO:0000256" key="5">
    <source>
        <dbReference type="ARBA" id="ARBA00022631"/>
    </source>
</evidence>
<dbReference type="AlphaFoldDB" id="A0A542YTV2"/>
<dbReference type="PRINTS" id="PR00189">
    <property type="entry name" value="TRNSTHYRETIN"/>
</dbReference>
<dbReference type="Gene3D" id="2.60.40.180">
    <property type="entry name" value="Transthyretin/hydroxyisourate hydrolase domain"/>
    <property type="match status" value="1"/>
</dbReference>
<comment type="subunit">
    <text evidence="4 8">Homotetramer.</text>
</comment>
<comment type="catalytic activity">
    <reaction evidence="1 8">
        <text>5-hydroxyisourate + H2O = 5-hydroxy-2-oxo-4-ureido-2,5-dihydro-1H-imidazole-5-carboxylate + H(+)</text>
        <dbReference type="Rhea" id="RHEA:23736"/>
        <dbReference type="ChEBI" id="CHEBI:15377"/>
        <dbReference type="ChEBI" id="CHEBI:15378"/>
        <dbReference type="ChEBI" id="CHEBI:18072"/>
        <dbReference type="ChEBI" id="CHEBI:58639"/>
        <dbReference type="EC" id="3.5.2.17"/>
    </reaction>
</comment>
<feature type="binding site" evidence="7">
    <location>
        <position position="42"/>
    </location>
    <ligand>
        <name>substrate</name>
    </ligand>
</feature>
<evidence type="ECO:0000256" key="1">
    <source>
        <dbReference type="ARBA" id="ARBA00001043"/>
    </source>
</evidence>
<dbReference type="Proteomes" id="UP000319516">
    <property type="component" value="Unassembled WGS sequence"/>
</dbReference>
<comment type="caution">
    <text evidence="10">The sequence shown here is derived from an EMBL/GenBank/DDBJ whole genome shotgun (WGS) entry which is preliminary data.</text>
</comment>
<evidence type="ECO:0000256" key="3">
    <source>
        <dbReference type="ARBA" id="ARBA00009850"/>
    </source>
</evidence>
<dbReference type="EMBL" id="VFOP01000001">
    <property type="protein sequence ID" value="TQL51515.1"/>
    <property type="molecule type" value="Genomic_DNA"/>
</dbReference>
<evidence type="ECO:0000256" key="4">
    <source>
        <dbReference type="ARBA" id="ARBA00011881"/>
    </source>
</evidence>
<accession>A0A542YTV2</accession>
<evidence type="ECO:0000313" key="11">
    <source>
        <dbReference type="Proteomes" id="UP000319516"/>
    </source>
</evidence>
<dbReference type="SUPFAM" id="SSF49472">
    <property type="entry name" value="Transthyretin (synonym: prealbumin)"/>
    <property type="match status" value="1"/>
</dbReference>
<feature type="domain" description="Transthyretin/hydroxyisourate hydrolase" evidence="9">
    <location>
        <begin position="4"/>
        <end position="107"/>
    </location>
</feature>
<keyword evidence="5 8" id="KW-0659">Purine metabolism</keyword>
<feature type="binding site" evidence="7">
    <location>
        <position position="7"/>
    </location>
    <ligand>
        <name>substrate</name>
    </ligand>
</feature>
<comment type="function">
    <text evidence="2">Catalyzes the hydrolysis of 5-hydroxyisourate (HIU) to 2-oxo-4-hydroxy-4-carboxy-5-ureidoimidazoline (OHCU).</text>
</comment>
<dbReference type="InterPro" id="IPR023416">
    <property type="entry name" value="Transthyretin/HIU_hydrolase_d"/>
</dbReference>
<dbReference type="InterPro" id="IPR023418">
    <property type="entry name" value="Thyroxine_BS"/>
</dbReference>
<dbReference type="PANTHER" id="PTHR10395">
    <property type="entry name" value="URICASE AND TRANSTHYRETIN-RELATED"/>
    <property type="match status" value="1"/>
</dbReference>
<dbReference type="GO" id="GO:0006144">
    <property type="term" value="P:purine nucleobase metabolic process"/>
    <property type="evidence" value="ECO:0007669"/>
    <property type="project" value="UniProtKB-KW"/>
</dbReference>
<evidence type="ECO:0000256" key="6">
    <source>
        <dbReference type="ARBA" id="ARBA00022801"/>
    </source>
</evidence>
<dbReference type="InterPro" id="IPR036817">
    <property type="entry name" value="Transthyretin/HIU_hydrolase_sf"/>
</dbReference>
<gene>
    <name evidence="10" type="ORF">FB467_2662</name>
</gene>
<dbReference type="GO" id="GO:0033971">
    <property type="term" value="F:hydroxyisourate hydrolase activity"/>
    <property type="evidence" value="ECO:0007669"/>
    <property type="project" value="UniProtKB-EC"/>
</dbReference>
<reference evidence="10 11" key="1">
    <citation type="submission" date="2019-06" db="EMBL/GenBank/DDBJ databases">
        <title>Sequencing the genomes of 1000 actinobacteria strains.</title>
        <authorList>
            <person name="Klenk H.-P."/>
        </authorList>
    </citation>
    <scope>NUCLEOTIDE SEQUENCE [LARGE SCALE GENOMIC DNA]</scope>
    <source>
        <strain evidence="10 11">DSM 12335</strain>
    </source>
</reference>
<dbReference type="EC" id="3.5.2.17" evidence="8"/>
<dbReference type="OrthoDB" id="9792386at2"/>
<proteinExistence type="inferred from homology"/>
<dbReference type="Pfam" id="PF00576">
    <property type="entry name" value="Transthyretin"/>
    <property type="match status" value="1"/>
</dbReference>
<evidence type="ECO:0000259" key="9">
    <source>
        <dbReference type="Pfam" id="PF00576"/>
    </source>
</evidence>
<name>A0A542YTV2_9MICO</name>
<keyword evidence="6 8" id="KW-0378">Hydrolase</keyword>
<dbReference type="InterPro" id="IPR014306">
    <property type="entry name" value="Hydroxyisourate_hydrolase"/>
</dbReference>
<dbReference type="NCBIfam" id="TIGR02962">
    <property type="entry name" value="hdxy_isourate"/>
    <property type="match status" value="1"/>
</dbReference>
<organism evidence="10 11">
    <name type="scientific">Ornithinicoccus hortensis</name>
    <dbReference type="NCBI Taxonomy" id="82346"/>
    <lineage>
        <taxon>Bacteria</taxon>
        <taxon>Bacillati</taxon>
        <taxon>Actinomycetota</taxon>
        <taxon>Actinomycetes</taxon>
        <taxon>Micrococcales</taxon>
        <taxon>Intrasporangiaceae</taxon>
        <taxon>Ornithinicoccus</taxon>
    </lineage>
</organism>
<protein>
    <recommendedName>
        <fullName evidence="8">5-hydroxyisourate hydrolase</fullName>
        <shortName evidence="8">HIU hydrolase</shortName>
        <shortName evidence="8">HIUHase</shortName>
        <ecNumber evidence="8">3.5.2.17</ecNumber>
    </recommendedName>
</protein>
<dbReference type="PANTHER" id="PTHR10395:SF7">
    <property type="entry name" value="5-HYDROXYISOURATE HYDROLASE"/>
    <property type="match status" value="1"/>
</dbReference>
<keyword evidence="11" id="KW-1185">Reference proteome</keyword>
<evidence type="ECO:0000313" key="10">
    <source>
        <dbReference type="EMBL" id="TQL51515.1"/>
    </source>
</evidence>
<comment type="similarity">
    <text evidence="3 8">Belongs to the transthyretin family. 5-hydroxyisourate hydrolase subfamily.</text>
</comment>
<dbReference type="PROSITE" id="PS00768">
    <property type="entry name" value="TRANSTHYRETIN_1"/>
    <property type="match status" value="1"/>
</dbReference>
<evidence type="ECO:0000256" key="2">
    <source>
        <dbReference type="ARBA" id="ARBA00002704"/>
    </source>
</evidence>
<dbReference type="InterPro" id="IPR000895">
    <property type="entry name" value="Transthyretin/HIU_hydrolase"/>
</dbReference>
<sequence length="108" mass="11703">MSFVTAHVLDATAGTPARGVSVVLADAEDQVIAEAVTDDDGRVKDLGPETLGSGHYRITFGTGDYFAARESATFYPFVRVDFVVDEQQAHYHVPLLLSPFAYSTYRGS</sequence>
<evidence type="ECO:0000256" key="7">
    <source>
        <dbReference type="PIRSR" id="PIRSR600895-51"/>
    </source>
</evidence>